<dbReference type="Proteomes" id="UP001165488">
    <property type="component" value="Unassembled WGS sequence"/>
</dbReference>
<protein>
    <recommendedName>
        <fullName evidence="4">Outer membrane protein beta-barrel domain-containing protein</fullName>
    </recommendedName>
</protein>
<evidence type="ECO:0008006" key="4">
    <source>
        <dbReference type="Google" id="ProtNLM"/>
    </source>
</evidence>
<dbReference type="EMBL" id="JAKZGS010000001">
    <property type="protein sequence ID" value="MCH7396401.1"/>
    <property type="molecule type" value="Genomic_DNA"/>
</dbReference>
<organism evidence="2 3">
    <name type="scientific">Belliella calami</name>
    <dbReference type="NCBI Taxonomy" id="2923436"/>
    <lineage>
        <taxon>Bacteria</taxon>
        <taxon>Pseudomonadati</taxon>
        <taxon>Bacteroidota</taxon>
        <taxon>Cytophagia</taxon>
        <taxon>Cytophagales</taxon>
        <taxon>Cyclobacteriaceae</taxon>
        <taxon>Belliella</taxon>
    </lineage>
</organism>
<accession>A0ABS9UIG6</accession>
<reference evidence="2" key="1">
    <citation type="submission" date="2022-03" db="EMBL/GenBank/DDBJ databases">
        <title>De novo assembled genomes of Belliella spp. (Cyclobacteriaceae) strains.</title>
        <authorList>
            <person name="Szabo A."/>
            <person name="Korponai K."/>
            <person name="Felfoldi T."/>
        </authorList>
    </citation>
    <scope>NUCLEOTIDE SEQUENCE</scope>
    <source>
        <strain evidence="2">DSM 107340</strain>
    </source>
</reference>
<sequence>MKTKTILFLIALSCSFIASAKDGDSEKTISESKYKTNPMHGNGLNYVSFGLEIGPILNRYNQTYTVHFGLPVKVYLGRQKKGRFLVRTGIHYFPSTKESMWVDVKRSYKTIIPLAIGYRKNIDSWYVEGSVGAALNMGTTVFKDSSIENWSVTYREINYGIEVGKQIGDFDIGLAVYNTGPIPYHILYAGIKGSYRIKW</sequence>
<keyword evidence="3" id="KW-1185">Reference proteome</keyword>
<evidence type="ECO:0000313" key="3">
    <source>
        <dbReference type="Proteomes" id="UP001165488"/>
    </source>
</evidence>
<comment type="caution">
    <text evidence="2">The sequence shown here is derived from an EMBL/GenBank/DDBJ whole genome shotgun (WGS) entry which is preliminary data.</text>
</comment>
<gene>
    <name evidence="2" type="ORF">MM236_00300</name>
</gene>
<evidence type="ECO:0000256" key="1">
    <source>
        <dbReference type="SAM" id="SignalP"/>
    </source>
</evidence>
<evidence type="ECO:0000313" key="2">
    <source>
        <dbReference type="EMBL" id="MCH7396401.1"/>
    </source>
</evidence>
<keyword evidence="1" id="KW-0732">Signal</keyword>
<feature type="chain" id="PRO_5046387793" description="Outer membrane protein beta-barrel domain-containing protein" evidence="1">
    <location>
        <begin position="21"/>
        <end position="199"/>
    </location>
</feature>
<proteinExistence type="predicted"/>
<feature type="signal peptide" evidence="1">
    <location>
        <begin position="1"/>
        <end position="20"/>
    </location>
</feature>
<dbReference type="RefSeq" id="WP_241272923.1">
    <property type="nucleotide sequence ID" value="NZ_JAKZGS010000001.1"/>
</dbReference>
<name>A0ABS9UIG6_9BACT</name>